<evidence type="ECO:0000256" key="1">
    <source>
        <dbReference type="SAM" id="SignalP"/>
    </source>
</evidence>
<gene>
    <name evidence="2" type="ORF">CCS77_2083</name>
</gene>
<feature type="signal peptide" evidence="1">
    <location>
        <begin position="1"/>
        <end position="19"/>
    </location>
</feature>
<sequence>MIRKNIAASILLVATFCYANLDKQTYINIAEGVLAKNNIVSENISIVDVKPLTQNNTILQIAYKNTTTNDLSIVYAISDDAIIIGGDLLQNGIKNDTFDESILLKRKLNIISSEVLKELSKFAIALTDGANEQKENLFIVLSPNSKEFNFLFIQDGYKDLIKKYKISLIFVNADDSLSLRTAQLLRSKLSAKEIKEIISSSSLDKLSPEKIQILQDTKKLLDNTKTLNGDEKNGIEPIYFIKDERVNPIFLLDTNNTKQQEKK</sequence>
<evidence type="ECO:0000313" key="2">
    <source>
        <dbReference type="EMBL" id="AVX45089.1"/>
    </source>
</evidence>
<name>A0A2R4P326_9BACT</name>
<dbReference type="RefSeq" id="WP_107917391.1">
    <property type="nucleotide sequence ID" value="NZ_CP021643.1"/>
</dbReference>
<dbReference type="Proteomes" id="UP000241854">
    <property type="component" value="Plasmid pICON"/>
</dbReference>
<accession>A0A2R4P326</accession>
<reference evidence="2 3" key="1">
    <citation type="journal article" date="2018" name="Emerg. Microbes Infect.">
        <title>Genomic analysis of oral Campylobacter concisus strains identified a potential bacterial molecular marker associated with active Crohn's disease.</title>
        <authorList>
            <person name="Liu F."/>
            <person name="Ma R."/>
            <person name="Tay C.Y.A."/>
            <person name="Octavia S."/>
            <person name="Lan R."/>
            <person name="Chung H.K.L."/>
            <person name="Riordan S.M."/>
            <person name="Grimm M.C."/>
            <person name="Leong R.W."/>
            <person name="Tanaka M.M."/>
            <person name="Connor S."/>
            <person name="Zhang L."/>
        </authorList>
    </citation>
    <scope>NUCLEOTIDE SEQUENCE [LARGE SCALE GENOMIC DNA]</scope>
    <source>
        <strain evidence="2 3">P2CDO4</strain>
        <plasmid evidence="2">pICON</plasmid>
    </source>
</reference>
<organism evidence="2 3">
    <name type="scientific">Campylobacter concisus</name>
    <dbReference type="NCBI Taxonomy" id="199"/>
    <lineage>
        <taxon>Bacteria</taxon>
        <taxon>Pseudomonadati</taxon>
        <taxon>Campylobacterota</taxon>
        <taxon>Epsilonproteobacteria</taxon>
        <taxon>Campylobacterales</taxon>
        <taxon>Campylobacteraceae</taxon>
        <taxon>Campylobacter</taxon>
    </lineage>
</organism>
<proteinExistence type="predicted"/>
<feature type="chain" id="PRO_5015338861" evidence="1">
    <location>
        <begin position="20"/>
        <end position="263"/>
    </location>
</feature>
<geneLocation type="plasmid" evidence="3">
    <name>picon</name>
</geneLocation>
<dbReference type="AlphaFoldDB" id="A0A2R4P326"/>
<dbReference type="EMBL" id="CP021643">
    <property type="protein sequence ID" value="AVX45089.1"/>
    <property type="molecule type" value="Genomic_DNA"/>
</dbReference>
<evidence type="ECO:0000313" key="3">
    <source>
        <dbReference type="Proteomes" id="UP000241854"/>
    </source>
</evidence>
<keyword evidence="2" id="KW-0614">Plasmid</keyword>
<keyword evidence="1" id="KW-0732">Signal</keyword>
<protein>
    <submittedName>
        <fullName evidence="2">Uncharacterized protein</fullName>
    </submittedName>
</protein>